<gene>
    <name evidence="8" type="ORF">I6I06_28700</name>
</gene>
<dbReference type="InterPro" id="IPR016032">
    <property type="entry name" value="Sig_transdc_resp-reg_C-effctor"/>
</dbReference>
<dbReference type="Pfam" id="PF00486">
    <property type="entry name" value="Trans_reg_C"/>
    <property type="match status" value="1"/>
</dbReference>
<dbReference type="CDD" id="cd00383">
    <property type="entry name" value="trans_reg_C"/>
    <property type="match status" value="1"/>
</dbReference>
<keyword evidence="3 5" id="KW-0238">DNA-binding</keyword>
<dbReference type="PANTHER" id="PTHR48111">
    <property type="entry name" value="REGULATOR OF RPOS"/>
    <property type="match status" value="1"/>
</dbReference>
<dbReference type="SUPFAM" id="SSF52172">
    <property type="entry name" value="CheY-like"/>
    <property type="match status" value="1"/>
</dbReference>
<geneLocation type="plasmid" evidence="8 9">
    <name>unnamed</name>
</geneLocation>
<dbReference type="PROSITE" id="PS51755">
    <property type="entry name" value="OMPR_PHOB"/>
    <property type="match status" value="1"/>
</dbReference>
<proteinExistence type="predicted"/>
<feature type="DNA-binding region" description="OmpR/PhoB-type" evidence="5">
    <location>
        <begin position="126"/>
        <end position="225"/>
    </location>
</feature>
<sequence>MRIALLEDDPAQAAFAIEAMTTVGYICRQFLRGRELVHELRRQTYDLLMLDWMPDMSGDELLCWVRQGLHAHMPVIFVTDRGHEYEVASILDAGADDYIVKPVPAVVLVARVACVLRRAYRTSPANGRATFAEYEFDSRVKQVWKSGVHIPLTQREFALALLLFQNLGRPLSREHILEVVWSQRAEVLSRTMDTHISWLRTKLELRQKNGYCLAPVYGYGYRLEQTSDTSAARREIQLEQPARETNVRHIDQGRSKRDTVRASA</sequence>
<dbReference type="InterPro" id="IPR011006">
    <property type="entry name" value="CheY-like_superfamily"/>
</dbReference>
<protein>
    <submittedName>
        <fullName evidence="8">Response regulator transcription factor</fullName>
    </submittedName>
</protein>
<evidence type="ECO:0000256" key="4">
    <source>
        <dbReference type="PROSITE-ProRule" id="PRU00169"/>
    </source>
</evidence>
<dbReference type="GO" id="GO:0006355">
    <property type="term" value="P:regulation of DNA-templated transcription"/>
    <property type="evidence" value="ECO:0007669"/>
    <property type="project" value="InterPro"/>
</dbReference>
<evidence type="ECO:0000313" key="9">
    <source>
        <dbReference type="Proteomes" id="UP000595610"/>
    </source>
</evidence>
<keyword evidence="2" id="KW-0902">Two-component regulatory system</keyword>
<dbReference type="Gene3D" id="1.10.10.10">
    <property type="entry name" value="Winged helix-like DNA-binding domain superfamily/Winged helix DNA-binding domain"/>
    <property type="match status" value="1"/>
</dbReference>
<name>A0A7T4N9Z3_9BURK</name>
<dbReference type="Proteomes" id="UP000595610">
    <property type="component" value="Plasmid unnamed"/>
</dbReference>
<dbReference type="SMART" id="SM00862">
    <property type="entry name" value="Trans_reg_C"/>
    <property type="match status" value="1"/>
</dbReference>
<evidence type="ECO:0000256" key="5">
    <source>
        <dbReference type="PROSITE-ProRule" id="PRU01091"/>
    </source>
</evidence>
<dbReference type="Pfam" id="PF00072">
    <property type="entry name" value="Response_reg"/>
    <property type="match status" value="1"/>
</dbReference>
<accession>A0A7T4N9Z3</accession>
<dbReference type="GO" id="GO:0032993">
    <property type="term" value="C:protein-DNA complex"/>
    <property type="evidence" value="ECO:0007669"/>
    <property type="project" value="TreeGrafter"/>
</dbReference>
<dbReference type="Gene3D" id="3.40.50.2300">
    <property type="match status" value="1"/>
</dbReference>
<evidence type="ECO:0000256" key="3">
    <source>
        <dbReference type="ARBA" id="ARBA00023125"/>
    </source>
</evidence>
<organism evidence="8 9">
    <name type="scientific">Paraburkholderia ginsengisoli</name>
    <dbReference type="NCBI Taxonomy" id="311231"/>
    <lineage>
        <taxon>Bacteria</taxon>
        <taxon>Pseudomonadati</taxon>
        <taxon>Pseudomonadota</taxon>
        <taxon>Betaproteobacteria</taxon>
        <taxon>Burkholderiales</taxon>
        <taxon>Burkholderiaceae</taxon>
        <taxon>Paraburkholderia</taxon>
    </lineage>
</organism>
<dbReference type="KEGG" id="pgis:I6I06_28700"/>
<dbReference type="RefSeq" id="WP_084585526.1">
    <property type="nucleotide sequence ID" value="NZ_CP066077.1"/>
</dbReference>
<dbReference type="SUPFAM" id="SSF46894">
    <property type="entry name" value="C-terminal effector domain of the bipartite response regulators"/>
    <property type="match status" value="1"/>
</dbReference>
<dbReference type="InterPro" id="IPR036388">
    <property type="entry name" value="WH-like_DNA-bd_sf"/>
</dbReference>
<feature type="domain" description="Response regulatory" evidence="6">
    <location>
        <begin position="2"/>
        <end position="116"/>
    </location>
</feature>
<feature type="domain" description="OmpR/PhoB-type" evidence="7">
    <location>
        <begin position="126"/>
        <end position="225"/>
    </location>
</feature>
<evidence type="ECO:0000256" key="2">
    <source>
        <dbReference type="ARBA" id="ARBA00023012"/>
    </source>
</evidence>
<dbReference type="PROSITE" id="PS50110">
    <property type="entry name" value="RESPONSE_REGULATORY"/>
    <property type="match status" value="1"/>
</dbReference>
<evidence type="ECO:0000313" key="8">
    <source>
        <dbReference type="EMBL" id="QQC67960.1"/>
    </source>
</evidence>
<dbReference type="InterPro" id="IPR039420">
    <property type="entry name" value="WalR-like"/>
</dbReference>
<dbReference type="PANTHER" id="PTHR48111:SF40">
    <property type="entry name" value="PHOSPHATE REGULON TRANSCRIPTIONAL REGULATORY PROTEIN PHOB"/>
    <property type="match status" value="1"/>
</dbReference>
<evidence type="ECO:0000259" key="6">
    <source>
        <dbReference type="PROSITE" id="PS50110"/>
    </source>
</evidence>
<evidence type="ECO:0000259" key="7">
    <source>
        <dbReference type="PROSITE" id="PS51755"/>
    </source>
</evidence>
<dbReference type="InterPro" id="IPR001867">
    <property type="entry name" value="OmpR/PhoB-type_DNA-bd"/>
</dbReference>
<dbReference type="InterPro" id="IPR001789">
    <property type="entry name" value="Sig_transdc_resp-reg_receiver"/>
</dbReference>
<feature type="modified residue" description="4-aspartylphosphate" evidence="4">
    <location>
        <position position="51"/>
    </location>
</feature>
<keyword evidence="8" id="KW-0614">Plasmid</keyword>
<dbReference type="AlphaFoldDB" id="A0A7T4N9Z3"/>
<reference evidence="8 9" key="1">
    <citation type="submission" date="2020-12" db="EMBL/GenBank/DDBJ databases">
        <title>FDA dAtabase for Regulatory Grade micrObial Sequences (FDA-ARGOS): Supporting development and validation of Infectious Disease Dx tests.</title>
        <authorList>
            <person name="Nelson B."/>
            <person name="Plummer A."/>
            <person name="Tallon L."/>
            <person name="Sadzewicz L."/>
            <person name="Zhao X."/>
            <person name="Boylan J."/>
            <person name="Ott S."/>
            <person name="Bowen H."/>
            <person name="Vavikolanu K."/>
            <person name="Mehta A."/>
            <person name="Aluvathingal J."/>
            <person name="Nadendla S."/>
            <person name="Myers T."/>
            <person name="Yan Y."/>
            <person name="Sichtig H."/>
        </authorList>
    </citation>
    <scope>NUCLEOTIDE SEQUENCE [LARGE SCALE GENOMIC DNA]</scope>
    <source>
        <strain evidence="8 9">FDAARGOS_1049</strain>
        <plasmid evidence="8 9">unnamed</plasmid>
    </source>
</reference>
<dbReference type="GO" id="GO:0000976">
    <property type="term" value="F:transcription cis-regulatory region binding"/>
    <property type="evidence" value="ECO:0007669"/>
    <property type="project" value="TreeGrafter"/>
</dbReference>
<dbReference type="SMART" id="SM00448">
    <property type="entry name" value="REC"/>
    <property type="match status" value="1"/>
</dbReference>
<dbReference type="GO" id="GO:0000156">
    <property type="term" value="F:phosphorelay response regulator activity"/>
    <property type="evidence" value="ECO:0007669"/>
    <property type="project" value="TreeGrafter"/>
</dbReference>
<dbReference type="EMBL" id="CP066077">
    <property type="protein sequence ID" value="QQC67960.1"/>
    <property type="molecule type" value="Genomic_DNA"/>
</dbReference>
<keyword evidence="1 4" id="KW-0597">Phosphoprotein</keyword>
<keyword evidence="9" id="KW-1185">Reference proteome</keyword>
<dbReference type="GO" id="GO:0005829">
    <property type="term" value="C:cytosol"/>
    <property type="evidence" value="ECO:0007669"/>
    <property type="project" value="TreeGrafter"/>
</dbReference>
<evidence type="ECO:0000256" key="1">
    <source>
        <dbReference type="ARBA" id="ARBA00022553"/>
    </source>
</evidence>